<accession>A0A1I8A3Y1</accession>
<organism evidence="2 3">
    <name type="scientific">Steinernema glaseri</name>
    <dbReference type="NCBI Taxonomy" id="37863"/>
    <lineage>
        <taxon>Eukaryota</taxon>
        <taxon>Metazoa</taxon>
        <taxon>Ecdysozoa</taxon>
        <taxon>Nematoda</taxon>
        <taxon>Chromadorea</taxon>
        <taxon>Rhabditida</taxon>
        <taxon>Tylenchina</taxon>
        <taxon>Panagrolaimomorpha</taxon>
        <taxon>Strongyloidoidea</taxon>
        <taxon>Steinernematidae</taxon>
        <taxon>Steinernema</taxon>
    </lineage>
</organism>
<feature type="compositionally biased region" description="Polar residues" evidence="1">
    <location>
        <begin position="26"/>
        <end position="36"/>
    </location>
</feature>
<feature type="compositionally biased region" description="Acidic residues" evidence="1">
    <location>
        <begin position="12"/>
        <end position="25"/>
    </location>
</feature>
<evidence type="ECO:0000313" key="3">
    <source>
        <dbReference type="WBParaSite" id="L893_g32634.t1"/>
    </source>
</evidence>
<keyword evidence="2" id="KW-1185">Reference proteome</keyword>
<evidence type="ECO:0000256" key="1">
    <source>
        <dbReference type="SAM" id="MobiDB-lite"/>
    </source>
</evidence>
<dbReference type="WBParaSite" id="L893_g32634.t1">
    <property type="protein sequence ID" value="L893_g32634.t1"/>
    <property type="gene ID" value="L893_g32634"/>
</dbReference>
<dbReference type="Proteomes" id="UP000095287">
    <property type="component" value="Unplaced"/>
</dbReference>
<proteinExistence type="predicted"/>
<name>A0A1I8A3Y1_9BILA</name>
<dbReference type="AlphaFoldDB" id="A0A1I8A3Y1"/>
<evidence type="ECO:0000313" key="2">
    <source>
        <dbReference type="Proteomes" id="UP000095287"/>
    </source>
</evidence>
<sequence length="726" mass="83183">MGYAEVHNAEPCEQESEPMEVDEQTEPTAPTESTDQFFFDRYGQSLEDNEMRLTRAPSPDISFDDVVQVQMHGKVLPGMGEANGAAEQKQQGPYTKEELRILTQDIADCADQSRRQAKTMLVTLSSRGTPTQFGLLKFDVEYQNMCWSASIGALMSLYKADPTCPDMLERASRVYNDLTSTRNRRRSHDIVTKVNVEELAAIMVAASAPELGQDTAKFFTYATIVLLGNNGFQNFGRELLDVYYTLRETSTPKHEGVAVHDVIMLYMISTVDHTNVGKITAEELGKVLSFLSTTCLVDHYKSIPQSHYEWLEEKFQWRDPAMKLYGLCNQLLALIIRMISVGDKKVYDSPHDDGFISRVTAWLKENSEKVSPELTKDIEEHMLRYAVSQLRWYGDGEHTMVCWTPPKAASAFILYSEWIKTNSESKEWDSDKNFAKKLYAKTEIDYFSLVYSYLQNLDISTEDWIHKMMSMGVRYCRSLMIQHLMLIGKWAEAAQLIEKFMKNSAEGEEMVLGMFQVQLYALDEKFVKSLESGLELVERSPFRDLSRTMNYTRDQDVMSVISRAQFYNYVVDVMGYSLWRIASRCPESLLNEISITLFVMYGQFAWNNGGFEWIDKLVNFLLLQADCSFKADFTNCVTYPSIICTLKKLPGVNVATYDKQAKWNPRKLFETQQMFAKYFFENKAGLERLESLDVNSGAEKNVKFPRISTGGAEDDPRQQKFKVNFG</sequence>
<feature type="region of interest" description="Disordered" evidence="1">
    <location>
        <begin position="1"/>
        <end position="37"/>
    </location>
</feature>
<protein>
    <submittedName>
        <fullName evidence="3">Nuclear pore protein</fullName>
    </submittedName>
</protein>
<reference evidence="3" key="1">
    <citation type="submission" date="2016-11" db="UniProtKB">
        <authorList>
            <consortium name="WormBaseParasite"/>
        </authorList>
    </citation>
    <scope>IDENTIFICATION</scope>
</reference>